<dbReference type="Pfam" id="PF22466">
    <property type="entry name" value="PSF3_N"/>
    <property type="match status" value="1"/>
</dbReference>
<dbReference type="Proteomes" id="UP000054302">
    <property type="component" value="Unassembled WGS sequence"/>
</dbReference>
<dbReference type="InterPro" id="IPR021151">
    <property type="entry name" value="GINS_A"/>
</dbReference>
<comment type="function">
    <text evidence="6">The GINS complex plays an essential role in the initiation of DNA replication.</text>
</comment>
<keyword evidence="5 6" id="KW-0539">Nucleus</keyword>
<feature type="domain" description="DNA replication complex GINS protein PSF3 N-terminal" evidence="8">
    <location>
        <begin position="5"/>
        <end position="57"/>
    </location>
</feature>
<comment type="similarity">
    <text evidence="2 6">Belongs to the GINS3/PSF3 family.</text>
</comment>
<dbReference type="GeneID" id="27319440"/>
<dbReference type="EMBL" id="KN847520">
    <property type="protein sequence ID" value="KIV97895.1"/>
    <property type="molecule type" value="Genomic_DNA"/>
</dbReference>
<dbReference type="HOGENOM" id="CLU_081646_0_1_1"/>
<gene>
    <name evidence="9" type="ORF">PV10_01595</name>
</gene>
<evidence type="ECO:0000256" key="5">
    <source>
        <dbReference type="ARBA" id="ARBA00023242"/>
    </source>
</evidence>
<dbReference type="InterPro" id="IPR038437">
    <property type="entry name" value="GINS_Psf3_sf"/>
</dbReference>
<dbReference type="OrthoDB" id="10251744at2759"/>
<reference evidence="9 10" key="1">
    <citation type="submission" date="2015-01" db="EMBL/GenBank/DDBJ databases">
        <title>The Genome Sequence of Exophiala mesophila CBS40295.</title>
        <authorList>
            <consortium name="The Broad Institute Genomics Platform"/>
            <person name="Cuomo C."/>
            <person name="de Hoog S."/>
            <person name="Gorbushina A."/>
            <person name="Stielow B."/>
            <person name="Teixiera M."/>
            <person name="Abouelleil A."/>
            <person name="Chapman S.B."/>
            <person name="Priest M."/>
            <person name="Young S.K."/>
            <person name="Wortman J."/>
            <person name="Nusbaum C."/>
            <person name="Birren B."/>
        </authorList>
    </citation>
    <scope>NUCLEOTIDE SEQUENCE [LARGE SCALE GENOMIC DNA]</scope>
    <source>
        <strain evidence="9 10">CBS 40295</strain>
    </source>
</reference>
<dbReference type="SUPFAM" id="SSF160059">
    <property type="entry name" value="PriA/YqbF domain"/>
    <property type="match status" value="1"/>
</dbReference>
<dbReference type="GO" id="GO:0000811">
    <property type="term" value="C:GINS complex"/>
    <property type="evidence" value="ECO:0007669"/>
    <property type="project" value="UniProtKB-UniRule"/>
</dbReference>
<dbReference type="RefSeq" id="XP_016229469.1">
    <property type="nucleotide sequence ID" value="XM_016365820.1"/>
</dbReference>
<feature type="domain" description="GINS subunit" evidence="7">
    <location>
        <begin position="77"/>
        <end position="175"/>
    </location>
</feature>
<evidence type="ECO:0000256" key="4">
    <source>
        <dbReference type="ARBA" id="ARBA00022705"/>
    </source>
</evidence>
<evidence type="ECO:0000259" key="7">
    <source>
        <dbReference type="Pfam" id="PF05916"/>
    </source>
</evidence>
<comment type="subcellular location">
    <subcellularLocation>
        <location evidence="1 6">Nucleus</location>
    </subcellularLocation>
</comment>
<evidence type="ECO:0000256" key="6">
    <source>
        <dbReference type="RuleBase" id="RU367161"/>
    </source>
</evidence>
<protein>
    <recommendedName>
        <fullName evidence="3 6">DNA replication complex GINS protein PSF3</fullName>
    </recommendedName>
</protein>
<evidence type="ECO:0000256" key="2">
    <source>
        <dbReference type="ARBA" id="ARBA00006343"/>
    </source>
</evidence>
<sequence>MSSYYDVDAILTDSQKLPCTFHIDVPGLGYLEGNAGDTVKSGTKIDLPMWLGTMLAMATGNNSGSPEVVTLEFPAPLQQRVINALRADPKTVDLRAQAPHFYALGSKIMELFDDPDVLDTLVDTYRQRASEIADHAHNPRGALGEGAEFLRGLDESERQLFKAAHEGPKAVKAWTQDLKKND</sequence>
<keyword evidence="10" id="KW-1185">Reference proteome</keyword>
<dbReference type="InterPro" id="IPR010492">
    <property type="entry name" value="GINS_Psf3"/>
</dbReference>
<evidence type="ECO:0000256" key="3">
    <source>
        <dbReference type="ARBA" id="ARBA00015140"/>
    </source>
</evidence>
<comment type="subunit">
    <text evidence="6">Component of the GINS complex.</text>
</comment>
<proteinExistence type="inferred from homology"/>
<dbReference type="InterPro" id="IPR055221">
    <property type="entry name" value="PSF3_N"/>
</dbReference>
<dbReference type="PANTHER" id="PTHR22768">
    <property type="entry name" value="DNA REPLICATION COMPLEX GINS PROTEIN PSF3"/>
    <property type="match status" value="1"/>
</dbReference>
<keyword evidence="4 6" id="KW-0235">DNA replication</keyword>
<evidence type="ECO:0000313" key="10">
    <source>
        <dbReference type="Proteomes" id="UP000054302"/>
    </source>
</evidence>
<dbReference type="VEuPathDB" id="FungiDB:PV10_01595"/>
<dbReference type="InterPro" id="IPR036224">
    <property type="entry name" value="GINS_bundle-like_dom_sf"/>
</dbReference>
<dbReference type="PANTHER" id="PTHR22768:SF0">
    <property type="entry name" value="DNA REPLICATION COMPLEX GINS PROTEIN PSF3"/>
    <property type="match status" value="1"/>
</dbReference>
<evidence type="ECO:0000259" key="8">
    <source>
        <dbReference type="Pfam" id="PF22466"/>
    </source>
</evidence>
<accession>A0A0D1X7Q3</accession>
<dbReference type="Gene3D" id="1.20.58.2050">
    <property type="match status" value="1"/>
</dbReference>
<dbReference type="Pfam" id="PF05916">
    <property type="entry name" value="Sld5"/>
    <property type="match status" value="1"/>
</dbReference>
<dbReference type="GO" id="GO:1902975">
    <property type="term" value="P:mitotic DNA replication initiation"/>
    <property type="evidence" value="ECO:0007669"/>
    <property type="project" value="TreeGrafter"/>
</dbReference>
<dbReference type="CDD" id="cd21693">
    <property type="entry name" value="GINS_B_Psf3"/>
    <property type="match status" value="1"/>
</dbReference>
<dbReference type="OMA" id="IYKEGWR"/>
<organism evidence="9 10">
    <name type="scientific">Exophiala mesophila</name>
    <name type="common">Black yeast-like fungus</name>
    <dbReference type="NCBI Taxonomy" id="212818"/>
    <lineage>
        <taxon>Eukaryota</taxon>
        <taxon>Fungi</taxon>
        <taxon>Dikarya</taxon>
        <taxon>Ascomycota</taxon>
        <taxon>Pezizomycotina</taxon>
        <taxon>Eurotiomycetes</taxon>
        <taxon>Chaetothyriomycetidae</taxon>
        <taxon>Chaetothyriales</taxon>
        <taxon>Herpotrichiellaceae</taxon>
        <taxon>Exophiala</taxon>
    </lineage>
</organism>
<evidence type="ECO:0000313" key="9">
    <source>
        <dbReference type="EMBL" id="KIV97895.1"/>
    </source>
</evidence>
<evidence type="ECO:0000256" key="1">
    <source>
        <dbReference type="ARBA" id="ARBA00004123"/>
    </source>
</evidence>
<dbReference type="STRING" id="212818.A0A0D1X7Q3"/>
<dbReference type="AlphaFoldDB" id="A0A0D1X7Q3"/>
<dbReference type="CDD" id="cd11713">
    <property type="entry name" value="GINS_A_psf3"/>
    <property type="match status" value="1"/>
</dbReference>
<dbReference type="SUPFAM" id="SSF158573">
    <property type="entry name" value="GINS helical bundle-like"/>
    <property type="match status" value="1"/>
</dbReference>
<name>A0A0D1X7Q3_EXOME</name>